<evidence type="ECO:0000313" key="1">
    <source>
        <dbReference type="EMBL" id="PKK56797.1"/>
    </source>
</evidence>
<feature type="non-terminal residue" evidence="1">
    <location>
        <position position="1"/>
    </location>
</feature>
<protein>
    <submittedName>
        <fullName evidence="1">Uncharacterized protein</fullName>
    </submittedName>
</protein>
<proteinExistence type="predicted"/>
<dbReference type="VEuPathDB" id="FungiDB:RhiirA1_470492"/>
<evidence type="ECO:0000313" key="2">
    <source>
        <dbReference type="Proteomes" id="UP000233469"/>
    </source>
</evidence>
<reference evidence="1 2" key="2">
    <citation type="submission" date="2017-10" db="EMBL/GenBank/DDBJ databases">
        <title>Extensive intraspecific genome diversity in a model arbuscular mycorrhizal fungus.</title>
        <authorList>
            <person name="Chen E.C.H."/>
            <person name="Morin E."/>
            <person name="Baudet D."/>
            <person name="Noel J."/>
            <person name="Ndikumana S."/>
            <person name="Charron P."/>
            <person name="St-Onge C."/>
            <person name="Giorgi J."/>
            <person name="Grigoriev I.V."/>
            <person name="Roux C."/>
            <person name="Martin F.M."/>
            <person name="Corradi N."/>
        </authorList>
    </citation>
    <scope>NUCLEOTIDE SEQUENCE [LARGE SCALE GENOMIC DNA]</scope>
    <source>
        <strain evidence="1 2">C2</strain>
    </source>
</reference>
<accession>A0A2N1M571</accession>
<dbReference type="Proteomes" id="UP000233469">
    <property type="component" value="Unassembled WGS sequence"/>
</dbReference>
<gene>
    <name evidence="1" type="ORF">RhiirC2_799269</name>
</gene>
<dbReference type="EMBL" id="LLXL01005106">
    <property type="protein sequence ID" value="PKK56797.1"/>
    <property type="molecule type" value="Genomic_DNA"/>
</dbReference>
<reference evidence="1 2" key="1">
    <citation type="submission" date="2016-04" db="EMBL/GenBank/DDBJ databases">
        <title>Genome analyses suggest a sexual origin of heterokaryosis in a supposedly ancient asexual fungus.</title>
        <authorList>
            <person name="Ropars J."/>
            <person name="Sedzielewska K."/>
            <person name="Noel J."/>
            <person name="Charron P."/>
            <person name="Farinelli L."/>
            <person name="Marton T."/>
            <person name="Kruger M."/>
            <person name="Pelin A."/>
            <person name="Brachmann A."/>
            <person name="Corradi N."/>
        </authorList>
    </citation>
    <scope>NUCLEOTIDE SEQUENCE [LARGE SCALE GENOMIC DNA]</scope>
    <source>
        <strain evidence="1 2">C2</strain>
    </source>
</reference>
<organism evidence="1 2">
    <name type="scientific">Rhizophagus irregularis</name>
    <dbReference type="NCBI Taxonomy" id="588596"/>
    <lineage>
        <taxon>Eukaryota</taxon>
        <taxon>Fungi</taxon>
        <taxon>Fungi incertae sedis</taxon>
        <taxon>Mucoromycota</taxon>
        <taxon>Glomeromycotina</taxon>
        <taxon>Glomeromycetes</taxon>
        <taxon>Glomerales</taxon>
        <taxon>Glomeraceae</taxon>
        <taxon>Rhizophagus</taxon>
    </lineage>
</organism>
<dbReference type="AlphaFoldDB" id="A0A2N1M571"/>
<name>A0A2N1M571_9GLOM</name>
<sequence>LEFFGMVSVKTFERNISVGIFGRNGIGWKDLWAECITVSVGIFGRNGIGWDLWVKWSTASLVHDFLEPLDPQLLGWESWDLDRTSKVFGLFDEILKVLTPFERTLKVLALFERTLKAPIPI</sequence>
<comment type="caution">
    <text evidence="1">The sequence shown here is derived from an EMBL/GenBank/DDBJ whole genome shotgun (WGS) entry which is preliminary data.</text>
</comment>